<sequence>MNFRELFITALMALRGNLLRTLLTMLGIVIGIASVILIISLGDGATKVITREIEGFGTNKVIIFPGSFQDGSYATIKTLTIDDAKALMAHASDYNITNLSPIVNYSGSISGNGETISTSVTGVAESYISMQNSELAEGEFLGEEDINGYARVAVVGPKVVSDLFGEDADVIGKSIKIDKRSFRIVGVTAPKESIDRPPPDQLVYVPYTTMMKMILGQFHLQGILIQVNNSDLVDDTINKISLFLRDRHNLEPSQKNDFSIQSSKDLLNTLGTVTGLLTGLLAGIAGISLLVGGIGIMNIMLVTVTERTKEIGLLKAIGARKRDILTQFLIESVVLTLVGGAIGMTMGILFSFLITSVAKIPFIISPVSLLLAVGVSSGVGIVFGIYPASRAAKLSPIDALRHE</sequence>
<organism evidence="10 11">
    <name type="scientific">Candidatus Gottesmanbacteria bacterium RIFCSPHIGHO2_02_FULL_39_11</name>
    <dbReference type="NCBI Taxonomy" id="1798382"/>
    <lineage>
        <taxon>Bacteria</taxon>
        <taxon>Candidatus Gottesmaniibacteriota</taxon>
    </lineage>
</organism>
<comment type="caution">
    <text evidence="10">The sequence shown here is derived from an EMBL/GenBank/DDBJ whole genome shotgun (WGS) entry which is preliminary data.</text>
</comment>
<gene>
    <name evidence="10" type="ORF">A3D77_06255</name>
</gene>
<comment type="subcellular location">
    <subcellularLocation>
        <location evidence="1">Cell membrane</location>
        <topology evidence="1">Multi-pass membrane protein</topology>
    </subcellularLocation>
</comment>
<evidence type="ECO:0000256" key="6">
    <source>
        <dbReference type="ARBA" id="ARBA00038076"/>
    </source>
</evidence>
<dbReference type="AlphaFoldDB" id="A0A1F5ZW38"/>
<keyword evidence="2" id="KW-1003">Cell membrane</keyword>
<feature type="transmembrane region" description="Helical" evidence="7">
    <location>
        <begin position="325"/>
        <end position="354"/>
    </location>
</feature>
<dbReference type="Proteomes" id="UP000176923">
    <property type="component" value="Unassembled WGS sequence"/>
</dbReference>
<feature type="transmembrane region" description="Helical" evidence="7">
    <location>
        <begin position="21"/>
        <end position="42"/>
    </location>
</feature>
<proteinExistence type="inferred from homology"/>
<evidence type="ECO:0000256" key="1">
    <source>
        <dbReference type="ARBA" id="ARBA00004651"/>
    </source>
</evidence>
<feature type="transmembrane region" description="Helical" evidence="7">
    <location>
        <begin position="276"/>
        <end position="304"/>
    </location>
</feature>
<dbReference type="InterPro" id="IPR050250">
    <property type="entry name" value="Macrolide_Exporter_MacB"/>
</dbReference>
<evidence type="ECO:0000259" key="9">
    <source>
        <dbReference type="Pfam" id="PF12704"/>
    </source>
</evidence>
<accession>A0A1F5ZW38</accession>
<evidence type="ECO:0000256" key="3">
    <source>
        <dbReference type="ARBA" id="ARBA00022692"/>
    </source>
</evidence>
<protein>
    <recommendedName>
        <fullName evidence="12">Multidrug ABC transporter substrate-binding protein</fullName>
    </recommendedName>
</protein>
<evidence type="ECO:0000313" key="10">
    <source>
        <dbReference type="EMBL" id="OGG16583.1"/>
    </source>
</evidence>
<evidence type="ECO:0000313" key="11">
    <source>
        <dbReference type="Proteomes" id="UP000176923"/>
    </source>
</evidence>
<keyword evidence="3 7" id="KW-0812">Transmembrane</keyword>
<dbReference type="PANTHER" id="PTHR30572:SF4">
    <property type="entry name" value="ABC TRANSPORTER PERMEASE YTRF"/>
    <property type="match status" value="1"/>
</dbReference>
<reference evidence="10 11" key="1">
    <citation type="journal article" date="2016" name="Nat. Commun.">
        <title>Thousands of microbial genomes shed light on interconnected biogeochemical processes in an aquifer system.</title>
        <authorList>
            <person name="Anantharaman K."/>
            <person name="Brown C.T."/>
            <person name="Hug L.A."/>
            <person name="Sharon I."/>
            <person name="Castelle C.J."/>
            <person name="Probst A.J."/>
            <person name="Thomas B.C."/>
            <person name="Singh A."/>
            <person name="Wilkins M.J."/>
            <person name="Karaoz U."/>
            <person name="Brodie E.L."/>
            <person name="Williams K.H."/>
            <person name="Hubbard S.S."/>
            <person name="Banfield J.F."/>
        </authorList>
    </citation>
    <scope>NUCLEOTIDE SEQUENCE [LARGE SCALE GENOMIC DNA]</scope>
</reference>
<dbReference type="InterPro" id="IPR003838">
    <property type="entry name" value="ABC3_permease_C"/>
</dbReference>
<dbReference type="GO" id="GO:0022857">
    <property type="term" value="F:transmembrane transporter activity"/>
    <property type="evidence" value="ECO:0007669"/>
    <property type="project" value="TreeGrafter"/>
</dbReference>
<evidence type="ECO:0008006" key="12">
    <source>
        <dbReference type="Google" id="ProtNLM"/>
    </source>
</evidence>
<name>A0A1F5ZW38_9BACT</name>
<evidence type="ECO:0000259" key="8">
    <source>
        <dbReference type="Pfam" id="PF02687"/>
    </source>
</evidence>
<dbReference type="Pfam" id="PF02687">
    <property type="entry name" value="FtsX"/>
    <property type="match status" value="1"/>
</dbReference>
<keyword evidence="5 7" id="KW-0472">Membrane</keyword>
<feature type="domain" description="ABC3 transporter permease C-terminal" evidence="8">
    <location>
        <begin position="284"/>
        <end position="396"/>
    </location>
</feature>
<dbReference type="Pfam" id="PF12704">
    <property type="entry name" value="MacB_PCD"/>
    <property type="match status" value="1"/>
</dbReference>
<evidence type="ECO:0000256" key="2">
    <source>
        <dbReference type="ARBA" id="ARBA00022475"/>
    </source>
</evidence>
<dbReference type="InterPro" id="IPR025857">
    <property type="entry name" value="MacB_PCD"/>
</dbReference>
<feature type="transmembrane region" description="Helical" evidence="7">
    <location>
        <begin position="360"/>
        <end position="386"/>
    </location>
</feature>
<dbReference type="EMBL" id="MFJL01000011">
    <property type="protein sequence ID" value="OGG16583.1"/>
    <property type="molecule type" value="Genomic_DNA"/>
</dbReference>
<feature type="domain" description="MacB-like periplasmic core" evidence="9">
    <location>
        <begin position="21"/>
        <end position="240"/>
    </location>
</feature>
<evidence type="ECO:0000256" key="5">
    <source>
        <dbReference type="ARBA" id="ARBA00023136"/>
    </source>
</evidence>
<dbReference type="GO" id="GO:0005886">
    <property type="term" value="C:plasma membrane"/>
    <property type="evidence" value="ECO:0007669"/>
    <property type="project" value="UniProtKB-SubCell"/>
</dbReference>
<evidence type="ECO:0000256" key="4">
    <source>
        <dbReference type="ARBA" id="ARBA00022989"/>
    </source>
</evidence>
<dbReference type="STRING" id="1798382.A3D77_06255"/>
<dbReference type="PANTHER" id="PTHR30572">
    <property type="entry name" value="MEMBRANE COMPONENT OF TRANSPORTER-RELATED"/>
    <property type="match status" value="1"/>
</dbReference>
<keyword evidence="4 7" id="KW-1133">Transmembrane helix</keyword>
<evidence type="ECO:0000256" key="7">
    <source>
        <dbReference type="SAM" id="Phobius"/>
    </source>
</evidence>
<comment type="similarity">
    <text evidence="6">Belongs to the ABC-4 integral membrane protein family.</text>
</comment>